<evidence type="ECO:0000313" key="4">
    <source>
        <dbReference type="EMBL" id="KAG0572147.1"/>
    </source>
</evidence>
<dbReference type="GO" id="GO:0005856">
    <property type="term" value="C:cytoskeleton"/>
    <property type="evidence" value="ECO:0007669"/>
    <property type="project" value="TreeGrafter"/>
</dbReference>
<evidence type="ECO:0000313" key="5">
    <source>
        <dbReference type="Proteomes" id="UP000822688"/>
    </source>
</evidence>
<evidence type="ECO:0000256" key="2">
    <source>
        <dbReference type="SAM" id="Coils"/>
    </source>
</evidence>
<dbReference type="Pfam" id="PF21771">
    <property type="entry name" value="CFAP58_CC"/>
    <property type="match status" value="1"/>
</dbReference>
<gene>
    <name evidence="4" type="ORF">KC19_VG072500</name>
</gene>
<comment type="caution">
    <text evidence="4">The sequence shown here is derived from an EMBL/GenBank/DDBJ whole genome shotgun (WGS) entry which is preliminary data.</text>
</comment>
<dbReference type="EMBL" id="CM026426">
    <property type="protein sequence ID" value="KAG0572147.1"/>
    <property type="molecule type" value="Genomic_DNA"/>
</dbReference>
<feature type="coiled-coil region" evidence="2">
    <location>
        <begin position="152"/>
        <end position="186"/>
    </location>
</feature>
<reference evidence="4" key="1">
    <citation type="submission" date="2020-06" db="EMBL/GenBank/DDBJ databases">
        <title>WGS assembly of Ceratodon purpureus strain R40.</title>
        <authorList>
            <person name="Carey S.B."/>
            <person name="Jenkins J."/>
            <person name="Shu S."/>
            <person name="Lovell J.T."/>
            <person name="Sreedasyam A."/>
            <person name="Maumus F."/>
            <person name="Tiley G.P."/>
            <person name="Fernandez-Pozo N."/>
            <person name="Barry K."/>
            <person name="Chen C."/>
            <person name="Wang M."/>
            <person name="Lipzen A."/>
            <person name="Daum C."/>
            <person name="Saski C.A."/>
            <person name="Payton A.C."/>
            <person name="Mcbreen J.C."/>
            <person name="Conrad R.E."/>
            <person name="Kollar L.M."/>
            <person name="Olsson S."/>
            <person name="Huttunen S."/>
            <person name="Landis J.B."/>
            <person name="Wickett N.J."/>
            <person name="Johnson M.G."/>
            <person name="Rensing S.A."/>
            <person name="Grimwood J."/>
            <person name="Schmutz J."/>
            <person name="Mcdaniel S.F."/>
        </authorList>
    </citation>
    <scope>NUCLEOTIDE SEQUENCE</scope>
    <source>
        <strain evidence="4">R40</strain>
    </source>
</reference>
<organism evidence="4 5">
    <name type="scientific">Ceratodon purpureus</name>
    <name type="common">Fire moss</name>
    <name type="synonym">Dicranum purpureum</name>
    <dbReference type="NCBI Taxonomy" id="3225"/>
    <lineage>
        <taxon>Eukaryota</taxon>
        <taxon>Viridiplantae</taxon>
        <taxon>Streptophyta</taxon>
        <taxon>Embryophyta</taxon>
        <taxon>Bryophyta</taxon>
        <taxon>Bryophytina</taxon>
        <taxon>Bryopsida</taxon>
        <taxon>Dicranidae</taxon>
        <taxon>Pseudoditrichales</taxon>
        <taxon>Ditrichaceae</taxon>
        <taxon>Ceratodon</taxon>
    </lineage>
</organism>
<sequence length="631" mass="73940">MNYTLRQKTEELPKLVASCEKFKVQTNEKERIVADIEKEIYNISQQIEEALGDRVQLDMQMMGKLHDLKHQHDKHANAIKERDRTLILLKQREDLVNKLQSQLPQYEQERDAVQRELVTAAAVFADWEVKLVVVRNEVKAISKLFRVTDEKGKELIRAVREHMKKVKELEEKIQELADLDKKNTQRVLELTNVKARLGRTAAAKYSLWKETVAKTEFVRAVKENFDKRLVEILKECDEAVALNGIMRGQRNKFDNLVKASAITIPETKDKIKMLAKEVEQWEGEVLYREHILCKMRRNNQANLRERILIKDETAKCISLLKEKKVIAEELGTEIHKLQDKISKIERDMIRARKIYELAVKDRNKVGIMLIDRNDELCILFEKNNVQVELLNNSEVELMKRKDEITMLKRECNLIHKSIIMEKRMAPDPTSVYEELSKLKEQMTQASTMVAQLSELVEKPENLNRWRVLPGRDYNFQELTQKARGIEEFLSAKEDQAYEKNLILEEVTVLANDLMRRVALARPESKKIGVKFNAFVRQLTLVRRQIMATVSELSLVQAIAIGTKQERISAQYNIDDAHRRLDKGQPPTEKIERQWQAFLRQLDLMQKTKAARKRMWIQDEREKDSMIQKKPT</sequence>
<feature type="domain" description="Cilia- and flagella-associated protein 58 central coiled coil" evidence="3">
    <location>
        <begin position="158"/>
        <end position="413"/>
    </location>
</feature>
<feature type="coiled-coil region" evidence="2">
    <location>
        <begin position="89"/>
        <end position="116"/>
    </location>
</feature>
<dbReference type="InterPro" id="IPR049270">
    <property type="entry name" value="CFAP58_CC"/>
</dbReference>
<feature type="coiled-coil region" evidence="2">
    <location>
        <begin position="320"/>
        <end position="354"/>
    </location>
</feature>
<keyword evidence="1 2" id="KW-0175">Coiled coil</keyword>
<dbReference type="AlphaFoldDB" id="A0A8T0HMV6"/>
<name>A0A8T0HMV6_CERPU</name>
<evidence type="ECO:0000256" key="1">
    <source>
        <dbReference type="ARBA" id="ARBA00023054"/>
    </source>
</evidence>
<keyword evidence="5" id="KW-1185">Reference proteome</keyword>
<dbReference type="PANTHER" id="PTHR32083">
    <property type="entry name" value="CILIA AND FLAGELLA-ASSOCIATED PROTEIN 58-RELATED"/>
    <property type="match status" value="1"/>
</dbReference>
<proteinExistence type="predicted"/>
<protein>
    <recommendedName>
        <fullName evidence="3">Cilia- and flagella-associated protein 58 central coiled coil domain-containing protein</fullName>
    </recommendedName>
</protein>
<dbReference type="PANTHER" id="PTHR32083:SF34">
    <property type="entry name" value="COILED-COIL DOMAIN-CONTAINING PROTEIN 146"/>
    <property type="match status" value="1"/>
</dbReference>
<dbReference type="Proteomes" id="UP000822688">
    <property type="component" value="Chromosome V"/>
</dbReference>
<evidence type="ECO:0000259" key="3">
    <source>
        <dbReference type="Pfam" id="PF21771"/>
    </source>
</evidence>
<accession>A0A8T0HMV6</accession>